<evidence type="ECO:0000259" key="1">
    <source>
        <dbReference type="Pfam" id="PF01850"/>
    </source>
</evidence>
<name>A0ABV6YZY6_UNCC1</name>
<dbReference type="CDD" id="cd09881">
    <property type="entry name" value="PIN_VapC4-5_FitB-like"/>
    <property type="match status" value="1"/>
</dbReference>
<dbReference type="EMBL" id="JBHPBY010000211">
    <property type="protein sequence ID" value="MFC1851641.1"/>
    <property type="molecule type" value="Genomic_DNA"/>
</dbReference>
<reference evidence="2 3" key="1">
    <citation type="submission" date="2024-09" db="EMBL/GenBank/DDBJ databases">
        <title>Laminarin stimulates single cell rates of sulfate reduction while oxygen inhibits transcriptomic activity in coastal marine sediment.</title>
        <authorList>
            <person name="Lindsay M."/>
            <person name="Orcutt B."/>
            <person name="Emerson D."/>
            <person name="Stepanauskas R."/>
            <person name="D'Angelo T."/>
        </authorList>
    </citation>
    <scope>NUCLEOTIDE SEQUENCE [LARGE SCALE GENOMIC DNA]</scope>
    <source>
        <strain evidence="2">SAG AM-311-K15</strain>
    </source>
</reference>
<dbReference type="InterPro" id="IPR002716">
    <property type="entry name" value="PIN_dom"/>
</dbReference>
<dbReference type="Pfam" id="PF01850">
    <property type="entry name" value="PIN"/>
    <property type="match status" value="1"/>
</dbReference>
<keyword evidence="3" id="KW-1185">Reference proteome</keyword>
<dbReference type="InterPro" id="IPR029060">
    <property type="entry name" value="PIN-like_dom_sf"/>
</dbReference>
<dbReference type="Gene3D" id="3.40.50.1010">
    <property type="entry name" value="5'-nuclease"/>
    <property type="match status" value="1"/>
</dbReference>
<dbReference type="SUPFAM" id="SSF88723">
    <property type="entry name" value="PIN domain-like"/>
    <property type="match status" value="1"/>
</dbReference>
<sequence>MRYDHLSYLMDTDWVIYYLRNSNADVVKRIREYQPHGIGISIITLAELYAGVYYAQDIKKAEKTLKNFISGVDIVLFTPEVAIIYGHEYARL</sequence>
<comment type="caution">
    <text evidence="2">The sequence shown here is derived from an EMBL/GenBank/DDBJ whole genome shotgun (WGS) entry which is preliminary data.</text>
</comment>
<gene>
    <name evidence="2" type="ORF">ACFL27_15735</name>
</gene>
<feature type="domain" description="PIN" evidence="1">
    <location>
        <begin position="8"/>
        <end position="86"/>
    </location>
</feature>
<organism evidence="2 3">
    <name type="scientific">candidate division CSSED10-310 bacterium</name>
    <dbReference type="NCBI Taxonomy" id="2855610"/>
    <lineage>
        <taxon>Bacteria</taxon>
        <taxon>Bacteria division CSSED10-310</taxon>
    </lineage>
</organism>
<evidence type="ECO:0000313" key="2">
    <source>
        <dbReference type="EMBL" id="MFC1851641.1"/>
    </source>
</evidence>
<accession>A0ABV6YZY6</accession>
<dbReference type="Proteomes" id="UP001594351">
    <property type="component" value="Unassembled WGS sequence"/>
</dbReference>
<proteinExistence type="predicted"/>
<protein>
    <submittedName>
        <fullName evidence="2">Type II toxin-antitoxin system VapC family toxin</fullName>
    </submittedName>
</protein>
<evidence type="ECO:0000313" key="3">
    <source>
        <dbReference type="Proteomes" id="UP001594351"/>
    </source>
</evidence>